<keyword evidence="2" id="KW-1185">Reference proteome</keyword>
<name>A0ABW0KUC4_9BACT</name>
<reference evidence="2" key="1">
    <citation type="journal article" date="2019" name="Int. J. Syst. Evol. Microbiol.">
        <title>The Global Catalogue of Microorganisms (GCM) 10K type strain sequencing project: providing services to taxonomists for standard genome sequencing and annotation.</title>
        <authorList>
            <consortium name="The Broad Institute Genomics Platform"/>
            <consortium name="The Broad Institute Genome Sequencing Center for Infectious Disease"/>
            <person name="Wu L."/>
            <person name="Ma J."/>
        </authorList>
    </citation>
    <scope>NUCLEOTIDE SEQUENCE [LARGE SCALE GENOMIC DNA]</scope>
    <source>
        <strain evidence="2">CGMCC 4.1469</strain>
    </source>
</reference>
<sequence length="233" mass="26038">MPPTASLLMETKDVTQDAEAVFTRVFRTDFTQLGFAVMVLPAETSSRELRRHMTALKELLSQMHTAKWGEGLEYLSLGRFDQQNTTRLHLDGAPERSFLMLGYEPTQVRSEFHIADFTRCAHDLGISPSEFLRLHNPMYSPGAELLRQYLVSISDWREDRPRIVVINNSMAAQGTFGATHGVLHGATILSPDAQASRVINSTMIAPARFATCDPTMHVQQFLATDEISGQILS</sequence>
<proteinExistence type="predicted"/>
<dbReference type="Proteomes" id="UP001596052">
    <property type="component" value="Unassembled WGS sequence"/>
</dbReference>
<organism evidence="1 2">
    <name type="scientific">Prosthecobacter fluviatilis</name>
    <dbReference type="NCBI Taxonomy" id="445931"/>
    <lineage>
        <taxon>Bacteria</taxon>
        <taxon>Pseudomonadati</taxon>
        <taxon>Verrucomicrobiota</taxon>
        <taxon>Verrucomicrobiia</taxon>
        <taxon>Verrucomicrobiales</taxon>
        <taxon>Verrucomicrobiaceae</taxon>
        <taxon>Prosthecobacter</taxon>
    </lineage>
</organism>
<evidence type="ECO:0000313" key="2">
    <source>
        <dbReference type="Proteomes" id="UP001596052"/>
    </source>
</evidence>
<gene>
    <name evidence="1" type="ORF">ACFQDI_15310</name>
</gene>
<dbReference type="RefSeq" id="WP_377168270.1">
    <property type="nucleotide sequence ID" value="NZ_JBHSMQ010000005.1"/>
</dbReference>
<accession>A0ABW0KUC4</accession>
<comment type="caution">
    <text evidence="1">The sequence shown here is derived from an EMBL/GenBank/DDBJ whole genome shotgun (WGS) entry which is preliminary data.</text>
</comment>
<evidence type="ECO:0000313" key="1">
    <source>
        <dbReference type="EMBL" id="MFC5456231.1"/>
    </source>
</evidence>
<dbReference type="EMBL" id="JBHSMQ010000005">
    <property type="protein sequence ID" value="MFC5456231.1"/>
    <property type="molecule type" value="Genomic_DNA"/>
</dbReference>
<protein>
    <submittedName>
        <fullName evidence="1">Uncharacterized protein</fullName>
    </submittedName>
</protein>